<evidence type="ECO:0000313" key="3">
    <source>
        <dbReference type="EMBL" id="QNO46847.1"/>
    </source>
</evidence>
<keyword evidence="1" id="KW-1133">Transmembrane helix</keyword>
<feature type="transmembrane region" description="Helical" evidence="1">
    <location>
        <begin position="20"/>
        <end position="38"/>
    </location>
</feature>
<feature type="transmembrane region" description="Helical" evidence="1">
    <location>
        <begin position="176"/>
        <end position="201"/>
    </location>
</feature>
<evidence type="ECO:0000256" key="1">
    <source>
        <dbReference type="SAM" id="Phobius"/>
    </source>
</evidence>
<protein>
    <submittedName>
        <fullName evidence="3">Uncharacterized protein</fullName>
    </submittedName>
</protein>
<proteinExistence type="predicted"/>
<keyword evidence="1" id="KW-0812">Transmembrane</keyword>
<keyword evidence="1" id="KW-0472">Membrane</keyword>
<name>A0A7G9YFR3_9EURY</name>
<gene>
    <name evidence="2" type="ORF">LDPHHAMN_00001</name>
    <name evidence="3" type="ORF">OPEKEIOC_00003</name>
</gene>
<feature type="transmembrane region" description="Helical" evidence="1">
    <location>
        <begin position="77"/>
        <end position="103"/>
    </location>
</feature>
<sequence length="208" mass="22629">MAEMIGQIADELKEHAPFTFFGALTGIAIMLAIVYGGFLQQVASISENLFYVLHPAHVLLSASVTTALYVRYGKGKLWLALLIGYTGSIGIATLSDSIIPYIGEVLLDLPNRGPHIGVIEKPLLTNLAALLGIAIGYRYREGATEFPHAGHVLISTWASLFHIIMALGATVDWIRIIGILLFLFLAVWIPCCTSDIVYPLLFAEKTES</sequence>
<dbReference type="AlphaFoldDB" id="A0A7G9YFR3"/>
<feature type="transmembrane region" description="Helical" evidence="1">
    <location>
        <begin position="123"/>
        <end position="140"/>
    </location>
</feature>
<dbReference type="EMBL" id="MT631122">
    <property type="protein sequence ID" value="QNO45451.1"/>
    <property type="molecule type" value="Genomic_DNA"/>
</dbReference>
<reference evidence="3" key="1">
    <citation type="submission" date="2020-06" db="EMBL/GenBank/DDBJ databases">
        <title>Unique genomic features of the anaerobic methanotrophic archaea.</title>
        <authorList>
            <person name="Chadwick G.L."/>
            <person name="Skennerton C.T."/>
            <person name="Laso-Perez R."/>
            <person name="Leu A.O."/>
            <person name="Speth D.R."/>
            <person name="Yu H."/>
            <person name="Morgan-Lang C."/>
            <person name="Hatzenpichler R."/>
            <person name="Goudeau D."/>
            <person name="Malmstrom R."/>
            <person name="Brazelton W.J."/>
            <person name="Woyke T."/>
            <person name="Hallam S.J."/>
            <person name="Tyson G.W."/>
            <person name="Wegener G."/>
            <person name="Boetius A."/>
            <person name="Orphan V."/>
        </authorList>
    </citation>
    <scope>NUCLEOTIDE SEQUENCE</scope>
</reference>
<organism evidence="3">
    <name type="scientific">Candidatus Methanogaster sp. ANME-2c ERB4</name>
    <dbReference type="NCBI Taxonomy" id="2759911"/>
    <lineage>
        <taxon>Archaea</taxon>
        <taxon>Methanobacteriati</taxon>
        <taxon>Methanobacteriota</taxon>
        <taxon>Stenosarchaea group</taxon>
        <taxon>Methanomicrobia</taxon>
        <taxon>Methanosarcinales</taxon>
        <taxon>ANME-2 cluster</taxon>
        <taxon>Candidatus Methanogasteraceae</taxon>
        <taxon>Candidatus Methanogaster</taxon>
    </lineage>
</organism>
<feature type="transmembrane region" description="Helical" evidence="1">
    <location>
        <begin position="152"/>
        <end position="170"/>
    </location>
</feature>
<accession>A0A7G9YFR3</accession>
<feature type="transmembrane region" description="Helical" evidence="1">
    <location>
        <begin position="50"/>
        <end position="70"/>
    </location>
</feature>
<evidence type="ECO:0000313" key="2">
    <source>
        <dbReference type="EMBL" id="QNO45451.1"/>
    </source>
</evidence>
<dbReference type="EMBL" id="MT631228">
    <property type="protein sequence ID" value="QNO46847.1"/>
    <property type="molecule type" value="Genomic_DNA"/>
</dbReference>